<reference evidence="2 3" key="1">
    <citation type="submission" date="2019-03" db="EMBL/GenBank/DDBJ databases">
        <title>Genomics of glacier-inhabiting Cryobacterium strains.</title>
        <authorList>
            <person name="Liu Q."/>
            <person name="Xin Y.-H."/>
        </authorList>
    </citation>
    <scope>NUCLEOTIDE SEQUENCE [LARGE SCALE GENOMIC DNA]</scope>
    <source>
        <strain evidence="2 3">HLT2-23</strain>
    </source>
</reference>
<protein>
    <submittedName>
        <fullName evidence="2">Glycerophosphodiester phosphodiesterase</fullName>
    </submittedName>
</protein>
<dbReference type="Pfam" id="PF03009">
    <property type="entry name" value="GDPD"/>
    <property type="match status" value="1"/>
</dbReference>
<keyword evidence="3" id="KW-1185">Reference proteome</keyword>
<dbReference type="PANTHER" id="PTHR43805:SF1">
    <property type="entry name" value="GP-PDE DOMAIN-CONTAINING PROTEIN"/>
    <property type="match status" value="1"/>
</dbReference>
<dbReference type="Gene3D" id="3.20.20.190">
    <property type="entry name" value="Phosphatidylinositol (PI) phosphodiesterase"/>
    <property type="match status" value="1"/>
</dbReference>
<dbReference type="GO" id="GO:0006629">
    <property type="term" value="P:lipid metabolic process"/>
    <property type="evidence" value="ECO:0007669"/>
    <property type="project" value="InterPro"/>
</dbReference>
<sequence>MTAPSPRVFAHRGLAQEAPENTLLAFVKALAGGATHLETDVQVSLDGVAVISHDPDLATLGRDVRIDQLTMAELRHIDLGYGQGFTSLADALEAFPTALFNIDIKTDAAAEPTARAIRDQRATARVLVTSFNERRRRHVVSLLPGVVSSASAPLVARAVAAANLGLTTLVRRALEGCVAVQVPERAGALRIVTPRFVAMMHRASVEVHVWIINDPLDMIRLLDLGVDGLVTDRTDLAVNAITRRT</sequence>
<dbReference type="PROSITE" id="PS51704">
    <property type="entry name" value="GP_PDE"/>
    <property type="match status" value="1"/>
</dbReference>
<proteinExistence type="predicted"/>
<evidence type="ECO:0000313" key="3">
    <source>
        <dbReference type="Proteomes" id="UP000298173"/>
    </source>
</evidence>
<gene>
    <name evidence="2" type="ORF">E3O06_02180</name>
</gene>
<dbReference type="InterPro" id="IPR030395">
    <property type="entry name" value="GP_PDE_dom"/>
</dbReference>
<dbReference type="GO" id="GO:0008081">
    <property type="term" value="F:phosphoric diester hydrolase activity"/>
    <property type="evidence" value="ECO:0007669"/>
    <property type="project" value="InterPro"/>
</dbReference>
<evidence type="ECO:0000313" key="2">
    <source>
        <dbReference type="EMBL" id="TFB76498.1"/>
    </source>
</evidence>
<accession>A0A4R8V3U4</accession>
<dbReference type="OrthoDB" id="5241788at2"/>
<organism evidence="2 3">
    <name type="scientific">Cryobacterium glaciale</name>
    <dbReference type="NCBI Taxonomy" id="1259145"/>
    <lineage>
        <taxon>Bacteria</taxon>
        <taxon>Bacillati</taxon>
        <taxon>Actinomycetota</taxon>
        <taxon>Actinomycetes</taxon>
        <taxon>Micrococcales</taxon>
        <taxon>Microbacteriaceae</taxon>
        <taxon>Cryobacterium</taxon>
    </lineage>
</organism>
<evidence type="ECO:0000259" key="1">
    <source>
        <dbReference type="PROSITE" id="PS51704"/>
    </source>
</evidence>
<dbReference type="SUPFAM" id="SSF51695">
    <property type="entry name" value="PLC-like phosphodiesterases"/>
    <property type="match status" value="1"/>
</dbReference>
<feature type="domain" description="GP-PDE" evidence="1">
    <location>
        <begin position="6"/>
        <end position="241"/>
    </location>
</feature>
<dbReference type="EMBL" id="SOEY01000006">
    <property type="protein sequence ID" value="TFB76498.1"/>
    <property type="molecule type" value="Genomic_DNA"/>
</dbReference>
<dbReference type="AlphaFoldDB" id="A0A4R8V3U4"/>
<dbReference type="Proteomes" id="UP000298173">
    <property type="component" value="Unassembled WGS sequence"/>
</dbReference>
<dbReference type="PANTHER" id="PTHR43805">
    <property type="entry name" value="GLYCEROPHOSPHORYL DIESTER PHOSPHODIESTERASE"/>
    <property type="match status" value="1"/>
</dbReference>
<name>A0A4R8V3U4_9MICO</name>
<comment type="caution">
    <text evidence="2">The sequence shown here is derived from an EMBL/GenBank/DDBJ whole genome shotgun (WGS) entry which is preliminary data.</text>
</comment>
<dbReference type="InterPro" id="IPR017946">
    <property type="entry name" value="PLC-like_Pdiesterase_TIM-brl"/>
</dbReference>